<dbReference type="InterPro" id="IPR014327">
    <property type="entry name" value="RNA_pol_sigma70_bacteroid"/>
</dbReference>
<dbReference type="InterPro" id="IPR036388">
    <property type="entry name" value="WH-like_DNA-bd_sf"/>
</dbReference>
<reference evidence="7" key="1">
    <citation type="submission" date="2021-04" db="EMBL/GenBank/DDBJ databases">
        <authorList>
            <person name="Rodrigo-Torres L."/>
            <person name="Arahal R. D."/>
            <person name="Lucena T."/>
        </authorList>
    </citation>
    <scope>NUCLEOTIDE SEQUENCE</scope>
    <source>
        <strain evidence="7">CECT 9275</strain>
    </source>
</reference>
<feature type="domain" description="RNA polymerase sigma factor 70 region 4 type 2" evidence="6">
    <location>
        <begin position="128"/>
        <end position="177"/>
    </location>
</feature>
<evidence type="ECO:0000313" key="7">
    <source>
        <dbReference type="EMBL" id="CAG5017981.1"/>
    </source>
</evidence>
<dbReference type="PANTHER" id="PTHR43133">
    <property type="entry name" value="RNA POLYMERASE ECF-TYPE SIGMA FACTO"/>
    <property type="match status" value="1"/>
</dbReference>
<comment type="caution">
    <text evidence="7">The sequence shown here is derived from an EMBL/GenBank/DDBJ whole genome shotgun (WGS) entry which is preliminary data.</text>
</comment>
<evidence type="ECO:0000313" key="8">
    <source>
        <dbReference type="Proteomes" id="UP000680038"/>
    </source>
</evidence>
<dbReference type="Gene3D" id="1.10.10.10">
    <property type="entry name" value="Winged helix-like DNA-binding domain superfamily/Winged helix DNA-binding domain"/>
    <property type="match status" value="1"/>
</dbReference>
<proteinExistence type="inferred from homology"/>
<accession>A0A916N8R5</accession>
<dbReference type="SUPFAM" id="SSF88659">
    <property type="entry name" value="Sigma3 and sigma4 domains of RNA polymerase sigma factors"/>
    <property type="match status" value="1"/>
</dbReference>
<dbReference type="AlphaFoldDB" id="A0A916N8R5"/>
<dbReference type="SUPFAM" id="SSF88946">
    <property type="entry name" value="Sigma2 domain of RNA polymerase sigma factors"/>
    <property type="match status" value="1"/>
</dbReference>
<evidence type="ECO:0000259" key="5">
    <source>
        <dbReference type="Pfam" id="PF04542"/>
    </source>
</evidence>
<keyword evidence="8" id="KW-1185">Reference proteome</keyword>
<dbReference type="Pfam" id="PF04542">
    <property type="entry name" value="Sigma70_r2"/>
    <property type="match status" value="1"/>
</dbReference>
<evidence type="ECO:0000256" key="2">
    <source>
        <dbReference type="ARBA" id="ARBA00023015"/>
    </source>
</evidence>
<dbReference type="InterPro" id="IPR014284">
    <property type="entry name" value="RNA_pol_sigma-70_dom"/>
</dbReference>
<dbReference type="NCBIfam" id="TIGR02937">
    <property type="entry name" value="sigma70-ECF"/>
    <property type="match status" value="1"/>
</dbReference>
<evidence type="ECO:0000256" key="3">
    <source>
        <dbReference type="ARBA" id="ARBA00023082"/>
    </source>
</evidence>
<organism evidence="7 8">
    <name type="scientific">Dyadobacter helix</name>
    <dbReference type="NCBI Taxonomy" id="2822344"/>
    <lineage>
        <taxon>Bacteria</taxon>
        <taxon>Pseudomonadati</taxon>
        <taxon>Bacteroidota</taxon>
        <taxon>Cytophagia</taxon>
        <taxon>Cytophagales</taxon>
        <taxon>Spirosomataceae</taxon>
        <taxon>Dyadobacter</taxon>
    </lineage>
</organism>
<dbReference type="InterPro" id="IPR013249">
    <property type="entry name" value="RNA_pol_sigma70_r4_t2"/>
</dbReference>
<dbReference type="Gene3D" id="1.10.1740.10">
    <property type="match status" value="1"/>
</dbReference>
<dbReference type="InterPro" id="IPR007627">
    <property type="entry name" value="RNA_pol_sigma70_r2"/>
</dbReference>
<sequence length="201" mass="23481">MKKLTEQSDYEEKELLRLASQADQDAFTLLFHRYKNKLFTYLLRLTESEMLAEDIVQNVFLKLWEDPDLLAGIDSFDRYIFRMAKNDATNHFKRTAHETLIVAEIFHHKLPGYNETHELMVLKDVEKALLSVLDQLTPQQKAVYHLSRDEGKTHDEIANLLKISPNTVKNHIVQAMSAVRTQLRKHTDTMLMISLLLTMKK</sequence>
<dbReference type="InterPro" id="IPR013325">
    <property type="entry name" value="RNA_pol_sigma_r2"/>
</dbReference>
<dbReference type="GO" id="GO:0016987">
    <property type="term" value="F:sigma factor activity"/>
    <property type="evidence" value="ECO:0007669"/>
    <property type="project" value="UniProtKB-KW"/>
</dbReference>
<comment type="similarity">
    <text evidence="1">Belongs to the sigma-70 factor family. ECF subfamily.</text>
</comment>
<dbReference type="Pfam" id="PF08281">
    <property type="entry name" value="Sigma70_r4_2"/>
    <property type="match status" value="1"/>
</dbReference>
<gene>
    <name evidence="7" type="primary">algU_6</name>
    <name evidence="7" type="ORF">DYBT9275_05885</name>
</gene>
<keyword evidence="2" id="KW-0805">Transcription regulation</keyword>
<dbReference type="PANTHER" id="PTHR43133:SF46">
    <property type="entry name" value="RNA POLYMERASE SIGMA-70 FACTOR ECF SUBFAMILY"/>
    <property type="match status" value="1"/>
</dbReference>
<keyword evidence="4" id="KW-0804">Transcription</keyword>
<dbReference type="Proteomes" id="UP000680038">
    <property type="component" value="Unassembled WGS sequence"/>
</dbReference>
<evidence type="ECO:0000256" key="4">
    <source>
        <dbReference type="ARBA" id="ARBA00023163"/>
    </source>
</evidence>
<dbReference type="RefSeq" id="WP_215242202.1">
    <property type="nucleotide sequence ID" value="NZ_CAJRAF010000004.1"/>
</dbReference>
<dbReference type="EMBL" id="CAJRAF010000004">
    <property type="protein sequence ID" value="CAG5017981.1"/>
    <property type="molecule type" value="Genomic_DNA"/>
</dbReference>
<name>A0A916N8R5_9BACT</name>
<dbReference type="GO" id="GO:0006352">
    <property type="term" value="P:DNA-templated transcription initiation"/>
    <property type="evidence" value="ECO:0007669"/>
    <property type="project" value="InterPro"/>
</dbReference>
<protein>
    <submittedName>
        <fullName evidence="7">RNA polymerase sigma-H factor</fullName>
    </submittedName>
</protein>
<dbReference type="NCBIfam" id="TIGR02985">
    <property type="entry name" value="Sig70_bacteroi1"/>
    <property type="match status" value="1"/>
</dbReference>
<evidence type="ECO:0000259" key="6">
    <source>
        <dbReference type="Pfam" id="PF08281"/>
    </source>
</evidence>
<keyword evidence="3" id="KW-0731">Sigma factor</keyword>
<dbReference type="InterPro" id="IPR013324">
    <property type="entry name" value="RNA_pol_sigma_r3/r4-like"/>
</dbReference>
<evidence type="ECO:0000256" key="1">
    <source>
        <dbReference type="ARBA" id="ARBA00010641"/>
    </source>
</evidence>
<feature type="domain" description="RNA polymerase sigma-70 region 2" evidence="5">
    <location>
        <begin position="30"/>
        <end position="96"/>
    </location>
</feature>
<dbReference type="GO" id="GO:0003677">
    <property type="term" value="F:DNA binding"/>
    <property type="evidence" value="ECO:0007669"/>
    <property type="project" value="InterPro"/>
</dbReference>
<dbReference type="InterPro" id="IPR039425">
    <property type="entry name" value="RNA_pol_sigma-70-like"/>
</dbReference>